<dbReference type="Pfam" id="PF13515">
    <property type="entry name" value="FUSC_2"/>
    <property type="match status" value="1"/>
</dbReference>
<dbReference type="AlphaFoldDB" id="A0A5P2UUC1"/>
<evidence type="ECO:0000259" key="9">
    <source>
        <dbReference type="Pfam" id="PF13515"/>
    </source>
</evidence>
<accession>A0A5P2UUC1</accession>
<gene>
    <name evidence="11" type="ORF">CP968_33325</name>
    <name evidence="10" type="ORF">GCM10010371_46410</name>
</gene>
<evidence type="ECO:0000313" key="10">
    <source>
        <dbReference type="EMBL" id="GGZ81576.1"/>
    </source>
</evidence>
<dbReference type="PANTHER" id="PTHR30509">
    <property type="entry name" value="P-HYDROXYBENZOIC ACID EFFLUX PUMP SUBUNIT-RELATED"/>
    <property type="match status" value="1"/>
</dbReference>
<dbReference type="EMBL" id="CP023701">
    <property type="protein sequence ID" value="QEU82490.1"/>
    <property type="molecule type" value="Genomic_DNA"/>
</dbReference>
<feature type="region of interest" description="Disordered" evidence="7">
    <location>
        <begin position="776"/>
        <end position="803"/>
    </location>
</feature>
<evidence type="ECO:0000256" key="3">
    <source>
        <dbReference type="ARBA" id="ARBA00022692"/>
    </source>
</evidence>
<dbReference type="InterPro" id="IPR049453">
    <property type="entry name" value="Memb_transporter_dom"/>
</dbReference>
<evidence type="ECO:0000256" key="8">
    <source>
        <dbReference type="SAM" id="Phobius"/>
    </source>
</evidence>
<dbReference type="OrthoDB" id="4638444at2"/>
<feature type="transmembrane region" description="Helical" evidence="8">
    <location>
        <begin position="116"/>
        <end position="134"/>
    </location>
</feature>
<keyword evidence="4 8" id="KW-1133">Transmembrane helix</keyword>
<evidence type="ECO:0000256" key="7">
    <source>
        <dbReference type="SAM" id="MobiDB-lite"/>
    </source>
</evidence>
<dbReference type="Proteomes" id="UP000634660">
    <property type="component" value="Unassembled WGS sequence"/>
</dbReference>
<feature type="transmembrane region" description="Helical" evidence="8">
    <location>
        <begin position="547"/>
        <end position="566"/>
    </location>
</feature>
<dbReference type="Proteomes" id="UP000326831">
    <property type="component" value="Chromosome"/>
</dbReference>
<dbReference type="RefSeq" id="WP_150521496.1">
    <property type="nucleotide sequence ID" value="NZ_BMVX01000019.1"/>
</dbReference>
<evidence type="ECO:0000256" key="5">
    <source>
        <dbReference type="ARBA" id="ARBA00023136"/>
    </source>
</evidence>
<keyword evidence="5 8" id="KW-0472">Membrane</keyword>
<feature type="transmembrane region" description="Helical" evidence="8">
    <location>
        <begin position="188"/>
        <end position="207"/>
    </location>
</feature>
<evidence type="ECO:0000313" key="12">
    <source>
        <dbReference type="Proteomes" id="UP000326831"/>
    </source>
</evidence>
<evidence type="ECO:0000313" key="11">
    <source>
        <dbReference type="EMBL" id="QEU82490.1"/>
    </source>
</evidence>
<feature type="compositionally biased region" description="Low complexity" evidence="7">
    <location>
        <begin position="12"/>
        <end position="22"/>
    </location>
</feature>
<reference evidence="10" key="1">
    <citation type="journal article" date="2014" name="Int. J. Syst. Evol. Microbiol.">
        <title>Complete genome sequence of Corynebacterium casei LMG S-19264T (=DSM 44701T), isolated from a smear-ripened cheese.</title>
        <authorList>
            <consortium name="US DOE Joint Genome Institute (JGI-PGF)"/>
            <person name="Walter F."/>
            <person name="Albersmeier A."/>
            <person name="Kalinowski J."/>
            <person name="Ruckert C."/>
        </authorList>
    </citation>
    <scope>NUCLEOTIDE SEQUENCE</scope>
    <source>
        <strain evidence="10">JCM 4834</strain>
    </source>
</reference>
<dbReference type="KEGG" id="ssub:CP968_33325"/>
<dbReference type="EMBL" id="BMVX01000019">
    <property type="protein sequence ID" value="GGZ81576.1"/>
    <property type="molecule type" value="Genomic_DNA"/>
</dbReference>
<feature type="transmembrane region" description="Helical" evidence="8">
    <location>
        <begin position="470"/>
        <end position="491"/>
    </location>
</feature>
<dbReference type="PANTHER" id="PTHR30509:SF9">
    <property type="entry name" value="MULTIDRUG RESISTANCE PROTEIN MDTO"/>
    <property type="match status" value="1"/>
</dbReference>
<dbReference type="GO" id="GO:0005886">
    <property type="term" value="C:plasma membrane"/>
    <property type="evidence" value="ECO:0007669"/>
    <property type="project" value="UniProtKB-SubCell"/>
</dbReference>
<sequence length="803" mass="82138">MDGTDGRDAAAEAEATEGGSRATRSRRRSPALTSGPVSARSRAAAAIVLLRDGTGPVPAAARRSVRVTLAACIGFYGFLHLLDRPTAATYALFAAVALAALARIPGTGRQRSAELVSALPVACALVTVGTLLAVRTWTAVAGMLLIGFCLAFGAAGGPRPAGTAPGLQLLYILPCFPPYAPGELGERLLGTLTGLVLLILAEAFVLPDPRVPSYRDRAAEAVRAAARCAAVLREPPYALPTAVSAHAAASAQALRPSSVPEAERPAGPGVRERALAHTGLAARTLLSRLRALPAPRPGTRPEAAELRLTRSVERAARETAALLAAGATGEGAGGGEAARTLLRVRAESADHVPCAPADRRRHAALLEVADAALVLGTAADIAVRGRGAVGDTDFGRFWYARTGTLRLWWIRLVGNAGPRSVHFQNAVRISLALGVARVVAGLDSLPHGFWAMLAVLSLTRTTAVQTRSTVRTALIGTCMGALAAGSVLALAGEASTLYAYLLPPLMLVAFTVGPVRGVGWAQAMFTLVVAVVFAQLAPATWQLAEVRFLDVLIGSVIGIVCGLFAWPRGAHDELGRAVARLLRAAAADVAATTKAVSSGAGPLPDRDDDPGVQHALALAETAYAQYQGEAQRAAGPTPDWQGALMSGHHVLWGARRVLTAAADGSPPDPRADARLRAYGAWVAEGFALAAARFDVPEGPRAEAGPVAGSVVGPVAGSVVAGGEGGRVSRGGGAGAGGPQASDSDLDAPPLFFTTTTWLDSLTVDLTRMAAAHAVEGPVPRAVPGSAPGHRARSRGSAPPGPDA</sequence>
<feature type="compositionally biased region" description="Basic and acidic residues" evidence="7">
    <location>
        <begin position="1"/>
        <end position="10"/>
    </location>
</feature>
<feature type="region of interest" description="Disordered" evidence="7">
    <location>
        <begin position="1"/>
        <end position="37"/>
    </location>
</feature>
<evidence type="ECO:0000256" key="2">
    <source>
        <dbReference type="ARBA" id="ARBA00022475"/>
    </source>
</evidence>
<name>A0A5P2UUC1_9ACTN</name>
<feature type="domain" description="Integral membrane bound transporter" evidence="9">
    <location>
        <begin position="438"/>
        <end position="561"/>
    </location>
</feature>
<feature type="transmembrane region" description="Helical" evidence="8">
    <location>
        <begin position="522"/>
        <end position="541"/>
    </location>
</feature>
<feature type="region of interest" description="Disordered" evidence="7">
    <location>
        <begin position="722"/>
        <end position="746"/>
    </location>
</feature>
<protein>
    <submittedName>
        <fullName evidence="11">FUSC family protein</fullName>
    </submittedName>
</protein>
<comment type="similarity">
    <text evidence="6">Belongs to the YccS/YhfK family.</text>
</comment>
<comment type="subcellular location">
    <subcellularLocation>
        <location evidence="1">Cell membrane</location>
        <topology evidence="1">Multi-pass membrane protein</topology>
    </subcellularLocation>
</comment>
<keyword evidence="12" id="KW-1185">Reference proteome</keyword>
<evidence type="ECO:0000256" key="4">
    <source>
        <dbReference type="ARBA" id="ARBA00022989"/>
    </source>
</evidence>
<proteinExistence type="inferred from homology"/>
<organism evidence="11 12">
    <name type="scientific">Streptomyces subrutilus</name>
    <dbReference type="NCBI Taxonomy" id="36818"/>
    <lineage>
        <taxon>Bacteria</taxon>
        <taxon>Bacillati</taxon>
        <taxon>Actinomycetota</taxon>
        <taxon>Actinomycetes</taxon>
        <taxon>Kitasatosporales</taxon>
        <taxon>Streptomycetaceae</taxon>
        <taxon>Streptomyces</taxon>
    </lineage>
</organism>
<reference evidence="10" key="3">
    <citation type="submission" date="2020-09" db="EMBL/GenBank/DDBJ databases">
        <authorList>
            <person name="Sun Q."/>
            <person name="Ohkuma M."/>
        </authorList>
    </citation>
    <scope>NUCLEOTIDE SEQUENCE</scope>
    <source>
        <strain evidence="10">JCM 4834</strain>
    </source>
</reference>
<feature type="transmembrane region" description="Helical" evidence="8">
    <location>
        <begin position="87"/>
        <end position="104"/>
    </location>
</feature>
<evidence type="ECO:0000256" key="6">
    <source>
        <dbReference type="ARBA" id="ARBA00043993"/>
    </source>
</evidence>
<feature type="compositionally biased region" description="Gly residues" evidence="7">
    <location>
        <begin position="722"/>
        <end position="737"/>
    </location>
</feature>
<keyword evidence="2" id="KW-1003">Cell membrane</keyword>
<keyword evidence="3 8" id="KW-0812">Transmembrane</keyword>
<evidence type="ECO:0000256" key="1">
    <source>
        <dbReference type="ARBA" id="ARBA00004651"/>
    </source>
</evidence>
<reference evidence="11 12" key="2">
    <citation type="submission" date="2017-09" db="EMBL/GenBank/DDBJ databases">
        <authorList>
            <person name="Lee N."/>
            <person name="Cho B.-K."/>
        </authorList>
    </citation>
    <scope>NUCLEOTIDE SEQUENCE [LARGE SCALE GENOMIC DNA]</scope>
    <source>
        <strain evidence="11 12">ATCC 27467</strain>
    </source>
</reference>